<keyword evidence="1" id="KW-0472">Membrane</keyword>
<sequence>MKKMFNVSFYYMIAGLIGGVFFREFTKIQGFTGNTALGVVHTHTLMLGMFMFLIVGIIVDYLKITDDKRIKKFFIWYNTGLILTITMLVVRGVFDVLGTNLSKGLNASISGMSGLGHIVLTVGLMYFFTAIRKAVKDR</sequence>
<gene>
    <name evidence="2" type="ORF">H9L01_07185</name>
</gene>
<organism evidence="2 3">
    <name type="scientific">Erysipelothrix inopinata</name>
    <dbReference type="NCBI Taxonomy" id="225084"/>
    <lineage>
        <taxon>Bacteria</taxon>
        <taxon>Bacillati</taxon>
        <taxon>Bacillota</taxon>
        <taxon>Erysipelotrichia</taxon>
        <taxon>Erysipelotrichales</taxon>
        <taxon>Erysipelotrichaceae</taxon>
        <taxon>Erysipelothrix</taxon>
    </lineage>
</organism>
<dbReference type="Gene3D" id="1.20.210.10">
    <property type="entry name" value="Cytochrome c oxidase-like, subunit I domain"/>
    <property type="match status" value="1"/>
</dbReference>
<feature type="transmembrane region" description="Helical" evidence="1">
    <location>
        <begin position="7"/>
        <end position="25"/>
    </location>
</feature>
<protein>
    <submittedName>
        <fullName evidence="2">DUF2871 domain-containing protein</fullName>
    </submittedName>
</protein>
<evidence type="ECO:0000313" key="3">
    <source>
        <dbReference type="Proteomes" id="UP000515928"/>
    </source>
</evidence>
<proteinExistence type="predicted"/>
<dbReference type="InterPro" id="IPR021299">
    <property type="entry name" value="DUF2871"/>
</dbReference>
<keyword evidence="1" id="KW-0812">Transmembrane</keyword>
<dbReference type="KEGG" id="eio:H9L01_07185"/>
<dbReference type="AlphaFoldDB" id="A0A7G9RX25"/>
<dbReference type="Pfam" id="PF11070">
    <property type="entry name" value="DUF2871"/>
    <property type="match status" value="1"/>
</dbReference>
<name>A0A7G9RX25_9FIRM</name>
<dbReference type="RefSeq" id="WP_187533282.1">
    <property type="nucleotide sequence ID" value="NZ_CBCSHU010000011.1"/>
</dbReference>
<accession>A0A7G9RX25</accession>
<keyword evidence="3" id="KW-1185">Reference proteome</keyword>
<feature type="transmembrane region" description="Helical" evidence="1">
    <location>
        <begin position="74"/>
        <end position="94"/>
    </location>
</feature>
<feature type="transmembrane region" description="Helical" evidence="1">
    <location>
        <begin position="114"/>
        <end position="131"/>
    </location>
</feature>
<keyword evidence="1" id="KW-1133">Transmembrane helix</keyword>
<reference evidence="2 3" key="1">
    <citation type="submission" date="2020-08" db="EMBL/GenBank/DDBJ databases">
        <title>Genome sequence of Erysipelothrix inopinata DSM 15511T.</title>
        <authorList>
            <person name="Hyun D.-W."/>
            <person name="Bae J.-W."/>
        </authorList>
    </citation>
    <scope>NUCLEOTIDE SEQUENCE [LARGE SCALE GENOMIC DNA]</scope>
    <source>
        <strain evidence="2 3">DSM 15511</strain>
    </source>
</reference>
<dbReference type="EMBL" id="CP060715">
    <property type="protein sequence ID" value="QNN60150.1"/>
    <property type="molecule type" value="Genomic_DNA"/>
</dbReference>
<dbReference type="InterPro" id="IPR036927">
    <property type="entry name" value="Cyt_c_oxase-like_su1_sf"/>
</dbReference>
<evidence type="ECO:0000313" key="2">
    <source>
        <dbReference type="EMBL" id="QNN60150.1"/>
    </source>
</evidence>
<dbReference type="Proteomes" id="UP000515928">
    <property type="component" value="Chromosome"/>
</dbReference>
<feature type="transmembrane region" description="Helical" evidence="1">
    <location>
        <begin position="45"/>
        <end position="62"/>
    </location>
</feature>
<evidence type="ECO:0000256" key="1">
    <source>
        <dbReference type="SAM" id="Phobius"/>
    </source>
</evidence>